<organism evidence="7 8">
    <name type="scientific">Nitrincola nitratireducens</name>
    <dbReference type="NCBI Taxonomy" id="1229521"/>
    <lineage>
        <taxon>Bacteria</taxon>
        <taxon>Pseudomonadati</taxon>
        <taxon>Pseudomonadota</taxon>
        <taxon>Gammaproteobacteria</taxon>
        <taxon>Oceanospirillales</taxon>
        <taxon>Oceanospirillaceae</taxon>
        <taxon>Nitrincola</taxon>
    </lineage>
</organism>
<keyword evidence="3 5" id="KW-1133">Transmembrane helix</keyword>
<keyword evidence="4 5" id="KW-0472">Membrane</keyword>
<evidence type="ECO:0000256" key="5">
    <source>
        <dbReference type="SAM" id="Phobius"/>
    </source>
</evidence>
<comment type="subcellular location">
    <subcellularLocation>
        <location evidence="1">Membrane</location>
        <topology evidence="1">Multi-pass membrane protein</topology>
    </subcellularLocation>
</comment>
<reference evidence="8" key="1">
    <citation type="submission" date="2012-11" db="EMBL/GenBank/DDBJ databases">
        <authorList>
            <person name="Singh A."/>
            <person name="Pinnaka A.K."/>
            <person name="Vaidya B."/>
        </authorList>
    </citation>
    <scope>NUCLEOTIDE SEQUENCE [LARGE SCALE GENOMIC DNA]</scope>
    <source>
        <strain evidence="8">AK23</strain>
    </source>
</reference>
<dbReference type="EMBL" id="AONB01000025">
    <property type="protein sequence ID" value="EXJ09399.1"/>
    <property type="molecule type" value="Genomic_DNA"/>
</dbReference>
<feature type="transmembrane region" description="Helical" evidence="5">
    <location>
        <begin position="38"/>
        <end position="61"/>
    </location>
</feature>
<dbReference type="Proteomes" id="UP000019464">
    <property type="component" value="Unassembled WGS sequence"/>
</dbReference>
<feature type="transmembrane region" description="Helical" evidence="5">
    <location>
        <begin position="73"/>
        <end position="100"/>
    </location>
</feature>
<dbReference type="RefSeq" id="WP_202806895.1">
    <property type="nucleotide sequence ID" value="NZ_AONB01000025.1"/>
</dbReference>
<feature type="domain" description="SLC26A/SulP transporter" evidence="6">
    <location>
        <begin position="32"/>
        <end position="100"/>
    </location>
</feature>
<evidence type="ECO:0000256" key="3">
    <source>
        <dbReference type="ARBA" id="ARBA00022989"/>
    </source>
</evidence>
<dbReference type="GO" id="GO:0016020">
    <property type="term" value="C:membrane"/>
    <property type="evidence" value="ECO:0007669"/>
    <property type="project" value="UniProtKB-SubCell"/>
</dbReference>
<accession>W9UQP6</accession>
<evidence type="ECO:0000313" key="7">
    <source>
        <dbReference type="EMBL" id="EXJ09399.1"/>
    </source>
</evidence>
<dbReference type="InterPro" id="IPR011547">
    <property type="entry name" value="SLC26A/SulP_dom"/>
</dbReference>
<evidence type="ECO:0000259" key="6">
    <source>
        <dbReference type="Pfam" id="PF00916"/>
    </source>
</evidence>
<name>W9UQP6_9GAMM</name>
<evidence type="ECO:0000256" key="2">
    <source>
        <dbReference type="ARBA" id="ARBA00022692"/>
    </source>
</evidence>
<comment type="caution">
    <text evidence="7">The sequence shown here is derived from an EMBL/GenBank/DDBJ whole genome shotgun (WGS) entry which is preliminary data.</text>
</comment>
<keyword evidence="2 5" id="KW-0812">Transmembrane</keyword>
<dbReference type="AlphaFoldDB" id="W9UQP6"/>
<dbReference type="Pfam" id="PF00916">
    <property type="entry name" value="Sulfate_transp"/>
    <property type="match status" value="1"/>
</dbReference>
<evidence type="ECO:0000256" key="4">
    <source>
        <dbReference type="ARBA" id="ARBA00023136"/>
    </source>
</evidence>
<dbReference type="InterPro" id="IPR001902">
    <property type="entry name" value="SLC26A/SulP_fam"/>
</dbReference>
<dbReference type="STRING" id="1229521.D791_03682"/>
<protein>
    <submittedName>
        <fullName evidence="7">Putative sulfate transporterc</fullName>
    </submittedName>
</protein>
<sequence length="102" mass="10707">MRKQNTSHPKGNALYSGVWGLIRAGGYQRALFVQDLSAALVVTLMLIPQSLAYALLAGLPLHVGLYASVLPLVAYALFGTSSSLSVGPMAIIALLIAITLEP</sequence>
<keyword evidence="8" id="KW-1185">Reference proteome</keyword>
<gene>
    <name evidence="7" type="ORF">D791_03682</name>
</gene>
<reference evidence="7 8" key="2">
    <citation type="journal article" date="2015" name="Syst. Appl. Microbiol.">
        <title>Nitrincola nitratireducens sp. nov. isolated from a haloalkaline crater lake.</title>
        <authorList>
            <person name="Singh A."/>
            <person name="Vaidya B."/>
            <person name="Tanuku N.R."/>
            <person name="Pinnaka A.K."/>
        </authorList>
    </citation>
    <scope>NUCLEOTIDE SEQUENCE [LARGE SCALE GENOMIC DNA]</scope>
    <source>
        <strain evidence="7 8">AK23</strain>
    </source>
</reference>
<evidence type="ECO:0000313" key="8">
    <source>
        <dbReference type="Proteomes" id="UP000019464"/>
    </source>
</evidence>
<dbReference type="PANTHER" id="PTHR11814">
    <property type="entry name" value="SULFATE TRANSPORTER"/>
    <property type="match status" value="1"/>
</dbReference>
<dbReference type="GO" id="GO:0055085">
    <property type="term" value="P:transmembrane transport"/>
    <property type="evidence" value="ECO:0007669"/>
    <property type="project" value="InterPro"/>
</dbReference>
<proteinExistence type="predicted"/>
<evidence type="ECO:0000256" key="1">
    <source>
        <dbReference type="ARBA" id="ARBA00004141"/>
    </source>
</evidence>